<name>A0A1G6V7U7_9ACTN</name>
<evidence type="ECO:0000256" key="2">
    <source>
        <dbReference type="ARBA" id="ARBA00022448"/>
    </source>
</evidence>
<keyword evidence="4 6" id="KW-0479">Metal-binding</keyword>
<evidence type="ECO:0000256" key="3">
    <source>
        <dbReference type="ARBA" id="ARBA00022617"/>
    </source>
</evidence>
<dbReference type="EMBL" id="FNAD01000004">
    <property type="protein sequence ID" value="SDD49749.1"/>
    <property type="molecule type" value="Genomic_DNA"/>
</dbReference>
<evidence type="ECO:0000256" key="7">
    <source>
        <dbReference type="PIRSR" id="PIRSR002030-1"/>
    </source>
</evidence>
<dbReference type="GO" id="GO:0020037">
    <property type="term" value="F:heme binding"/>
    <property type="evidence" value="ECO:0007669"/>
    <property type="project" value="InterPro"/>
</dbReference>
<evidence type="ECO:0000256" key="6">
    <source>
        <dbReference type="PIRNR" id="PIRNR002030"/>
    </source>
</evidence>
<dbReference type="Gene3D" id="1.10.490.10">
    <property type="entry name" value="Globins"/>
    <property type="match status" value="1"/>
</dbReference>
<dbReference type="InterPro" id="IPR001486">
    <property type="entry name" value="Hemoglobin_trunc"/>
</dbReference>
<keyword evidence="6" id="KW-0561">Oxygen transport</keyword>
<protein>
    <recommendedName>
        <fullName evidence="6">Group 1 truncated hemoglobin</fullName>
    </recommendedName>
</protein>
<dbReference type="CDD" id="cd00454">
    <property type="entry name" value="TrHb1_N"/>
    <property type="match status" value="1"/>
</dbReference>
<keyword evidence="2 6" id="KW-0813">Transport</keyword>
<dbReference type="Pfam" id="PF01152">
    <property type="entry name" value="Bac_globin"/>
    <property type="match status" value="1"/>
</dbReference>
<evidence type="ECO:0000256" key="8">
    <source>
        <dbReference type="PIRSR" id="PIRSR601486-1"/>
    </source>
</evidence>
<dbReference type="Proteomes" id="UP000198949">
    <property type="component" value="Unassembled WGS sequence"/>
</dbReference>
<dbReference type="GO" id="GO:0019825">
    <property type="term" value="F:oxygen binding"/>
    <property type="evidence" value="ECO:0007669"/>
    <property type="project" value="InterPro"/>
</dbReference>
<dbReference type="SUPFAM" id="SSF46458">
    <property type="entry name" value="Globin-like"/>
    <property type="match status" value="1"/>
</dbReference>
<evidence type="ECO:0000256" key="4">
    <source>
        <dbReference type="ARBA" id="ARBA00022723"/>
    </source>
</evidence>
<evidence type="ECO:0000256" key="1">
    <source>
        <dbReference type="ARBA" id="ARBA00009660"/>
    </source>
</evidence>
<keyword evidence="5 6" id="KW-0408">Iron</keyword>
<dbReference type="RefSeq" id="WP_218125175.1">
    <property type="nucleotide sequence ID" value="NZ_FNAD01000004.1"/>
</dbReference>
<gene>
    <name evidence="9" type="ORF">SAMN05216270_104268</name>
</gene>
<keyword evidence="3 6" id="KW-0349">Heme</keyword>
<dbReference type="InterPro" id="IPR016339">
    <property type="entry name" value="Hemoglobin_trunc_I"/>
</dbReference>
<evidence type="ECO:0000313" key="10">
    <source>
        <dbReference type="Proteomes" id="UP000198949"/>
    </source>
</evidence>
<feature type="binding site" description="distal binding residue" evidence="8">
    <location>
        <position position="53"/>
    </location>
    <ligand>
        <name>heme</name>
        <dbReference type="ChEBI" id="CHEBI:30413"/>
    </ligand>
    <ligandPart>
        <name>Fe</name>
        <dbReference type="ChEBI" id="CHEBI:18248"/>
    </ligandPart>
</feature>
<accession>A0A1G6V7U7</accession>
<evidence type="ECO:0000313" key="9">
    <source>
        <dbReference type="EMBL" id="SDD49749.1"/>
    </source>
</evidence>
<comment type="cofactor">
    <cofactor evidence="7">
        <name>heme</name>
        <dbReference type="ChEBI" id="CHEBI:30413"/>
    </cofactor>
    <text evidence="7">Binds 1 heme group per subunit.</text>
</comment>
<dbReference type="PIRSF" id="PIRSF002030">
    <property type="entry name" value="Globin_Protozoa/Cyanobacteria"/>
    <property type="match status" value="1"/>
</dbReference>
<dbReference type="InterPro" id="IPR009050">
    <property type="entry name" value="Globin-like_sf"/>
</dbReference>
<dbReference type="AlphaFoldDB" id="A0A1G6V7U7"/>
<comment type="similarity">
    <text evidence="1 6">Belongs to the truncated hemoglobin family. Group I subfamily.</text>
</comment>
<feature type="binding site" description="distal binding residue" evidence="8">
    <location>
        <position position="77"/>
    </location>
    <ligand>
        <name>heme</name>
        <dbReference type="ChEBI" id="CHEBI:30413"/>
    </ligand>
    <ligandPart>
        <name>Fe</name>
        <dbReference type="ChEBI" id="CHEBI:18248"/>
    </ligandPart>
</feature>
<dbReference type="InterPro" id="IPR012292">
    <property type="entry name" value="Globin/Proto"/>
</dbReference>
<feature type="binding site" description="proximal binding residue" evidence="7">
    <location>
        <position position="77"/>
    </location>
    <ligand>
        <name>heme</name>
        <dbReference type="ChEBI" id="CHEBI:30413"/>
    </ligand>
    <ligandPart>
        <name>Fe</name>
        <dbReference type="ChEBI" id="CHEBI:18248"/>
    </ligandPart>
</feature>
<organism evidence="9 10">
    <name type="scientific">Glycomyces harbinensis</name>
    <dbReference type="NCBI Taxonomy" id="58114"/>
    <lineage>
        <taxon>Bacteria</taxon>
        <taxon>Bacillati</taxon>
        <taxon>Actinomycetota</taxon>
        <taxon>Actinomycetes</taxon>
        <taxon>Glycomycetales</taxon>
        <taxon>Glycomycetaceae</taxon>
        <taxon>Glycomyces</taxon>
    </lineage>
</organism>
<dbReference type="STRING" id="58114.SAMN05216270_104268"/>
<reference evidence="10" key="1">
    <citation type="submission" date="2016-10" db="EMBL/GenBank/DDBJ databases">
        <authorList>
            <person name="Varghese N."/>
            <person name="Submissions S."/>
        </authorList>
    </citation>
    <scope>NUCLEOTIDE SEQUENCE [LARGE SCALE GENOMIC DNA]</scope>
    <source>
        <strain evidence="10">CGMCC 4.3516</strain>
    </source>
</reference>
<dbReference type="GO" id="GO:0046872">
    <property type="term" value="F:metal ion binding"/>
    <property type="evidence" value="ECO:0007669"/>
    <property type="project" value="UniProtKB-UniRule"/>
</dbReference>
<evidence type="ECO:0000256" key="5">
    <source>
        <dbReference type="ARBA" id="ARBA00023004"/>
    </source>
</evidence>
<sequence>MNAAEEQPMSPYERIGGAPAVTEAVERLYRRLLADDELAPFFTGTDLVQLKRHQVALISQVLDGPKSYAGRELAEAHKSMDISVGQYKAVGAHLTAVLEELDVPRDIIDTVGQVLESVAPDVIGADD</sequence>
<proteinExistence type="inferred from homology"/>
<keyword evidence="10" id="KW-1185">Reference proteome</keyword>
<dbReference type="GO" id="GO:0005344">
    <property type="term" value="F:oxygen carrier activity"/>
    <property type="evidence" value="ECO:0007669"/>
    <property type="project" value="UniProtKB-UniRule"/>
</dbReference>